<dbReference type="Proteomes" id="UP001165960">
    <property type="component" value="Unassembled WGS sequence"/>
</dbReference>
<accession>A0ACC2TZ14</accession>
<sequence length="235" mass="26405">MFKQLLFQVGLTIAVEEAVAYGTVHTISPQMRQSYQETGFNLVNRVTERSSTLMPMLLSNEIYWKGPSYGFSASHVIKDQLQSKKRCEYGGISCTLACFNKTATYYSWSKGTPVSSPETCEPGRSCSVFTEYSTKPHLKTNFNLLSEAKLLALVSPKIPVSFSKSPQSSTDFRIVFYGPSRKQLKFKALYYTYEGTVECINSRSKKKPQIHHMTLDLPMVTSTGQSDGVFYLDDA</sequence>
<keyword evidence="2" id="KW-1185">Reference proteome</keyword>
<proteinExistence type="predicted"/>
<protein>
    <submittedName>
        <fullName evidence="1">Uncharacterized protein</fullName>
    </submittedName>
</protein>
<name>A0ACC2TZ14_9FUNG</name>
<reference evidence="1" key="1">
    <citation type="submission" date="2022-04" db="EMBL/GenBank/DDBJ databases">
        <title>Genome of the entomopathogenic fungus Entomophthora muscae.</title>
        <authorList>
            <person name="Elya C."/>
            <person name="Lovett B.R."/>
            <person name="Lee E."/>
            <person name="Macias A.M."/>
            <person name="Hajek A.E."/>
            <person name="De Bivort B.L."/>
            <person name="Kasson M.T."/>
            <person name="De Fine Licht H.H."/>
            <person name="Stajich J.E."/>
        </authorList>
    </citation>
    <scope>NUCLEOTIDE SEQUENCE</scope>
    <source>
        <strain evidence="1">Berkeley</strain>
    </source>
</reference>
<comment type="caution">
    <text evidence="1">The sequence shown here is derived from an EMBL/GenBank/DDBJ whole genome shotgun (WGS) entry which is preliminary data.</text>
</comment>
<organism evidence="1 2">
    <name type="scientific">Entomophthora muscae</name>
    <dbReference type="NCBI Taxonomy" id="34485"/>
    <lineage>
        <taxon>Eukaryota</taxon>
        <taxon>Fungi</taxon>
        <taxon>Fungi incertae sedis</taxon>
        <taxon>Zoopagomycota</taxon>
        <taxon>Entomophthoromycotina</taxon>
        <taxon>Entomophthoromycetes</taxon>
        <taxon>Entomophthorales</taxon>
        <taxon>Entomophthoraceae</taxon>
        <taxon>Entomophthora</taxon>
    </lineage>
</organism>
<gene>
    <name evidence="1" type="ORF">DSO57_1032472</name>
</gene>
<dbReference type="EMBL" id="QTSX02001664">
    <property type="protein sequence ID" value="KAJ9079731.1"/>
    <property type="molecule type" value="Genomic_DNA"/>
</dbReference>
<evidence type="ECO:0000313" key="1">
    <source>
        <dbReference type="EMBL" id="KAJ9079731.1"/>
    </source>
</evidence>
<evidence type="ECO:0000313" key="2">
    <source>
        <dbReference type="Proteomes" id="UP001165960"/>
    </source>
</evidence>